<evidence type="ECO:0000313" key="2">
    <source>
        <dbReference type="EMBL" id="GEU56375.1"/>
    </source>
</evidence>
<dbReference type="EMBL" id="BKCJ010003652">
    <property type="protein sequence ID" value="GEU56375.1"/>
    <property type="molecule type" value="Genomic_DNA"/>
</dbReference>
<feature type="region of interest" description="Disordered" evidence="1">
    <location>
        <begin position="152"/>
        <end position="180"/>
    </location>
</feature>
<feature type="non-terminal residue" evidence="2">
    <location>
        <position position="1"/>
    </location>
</feature>
<evidence type="ECO:0008006" key="3">
    <source>
        <dbReference type="Google" id="ProtNLM"/>
    </source>
</evidence>
<comment type="caution">
    <text evidence="2">The sequence shown here is derived from an EMBL/GenBank/DDBJ whole genome shotgun (WGS) entry which is preliminary data.</text>
</comment>
<gene>
    <name evidence="2" type="ORF">Tci_028353</name>
</gene>
<accession>A0A6L2L7U8</accession>
<organism evidence="2">
    <name type="scientific">Tanacetum cinerariifolium</name>
    <name type="common">Dalmatian daisy</name>
    <name type="synonym">Chrysanthemum cinerariifolium</name>
    <dbReference type="NCBI Taxonomy" id="118510"/>
    <lineage>
        <taxon>Eukaryota</taxon>
        <taxon>Viridiplantae</taxon>
        <taxon>Streptophyta</taxon>
        <taxon>Embryophyta</taxon>
        <taxon>Tracheophyta</taxon>
        <taxon>Spermatophyta</taxon>
        <taxon>Magnoliopsida</taxon>
        <taxon>eudicotyledons</taxon>
        <taxon>Gunneridae</taxon>
        <taxon>Pentapetalae</taxon>
        <taxon>asterids</taxon>
        <taxon>campanulids</taxon>
        <taxon>Asterales</taxon>
        <taxon>Asteraceae</taxon>
        <taxon>Asteroideae</taxon>
        <taxon>Anthemideae</taxon>
        <taxon>Anthemidinae</taxon>
        <taxon>Tanacetum</taxon>
    </lineage>
</organism>
<proteinExistence type="predicted"/>
<protein>
    <recommendedName>
        <fullName evidence="3">Reverse transcriptase domain-containing protein</fullName>
    </recommendedName>
</protein>
<feature type="region of interest" description="Disordered" evidence="1">
    <location>
        <begin position="58"/>
        <end position="93"/>
    </location>
</feature>
<name>A0A6L2L7U8_TANCI</name>
<dbReference type="AlphaFoldDB" id="A0A6L2L7U8"/>
<reference evidence="2" key="1">
    <citation type="journal article" date="2019" name="Sci. Rep.">
        <title>Draft genome of Tanacetum cinerariifolium, the natural source of mosquito coil.</title>
        <authorList>
            <person name="Yamashiro T."/>
            <person name="Shiraishi A."/>
            <person name="Satake H."/>
            <person name="Nakayama K."/>
        </authorList>
    </citation>
    <scope>NUCLEOTIDE SEQUENCE</scope>
</reference>
<evidence type="ECO:0000256" key="1">
    <source>
        <dbReference type="SAM" id="MobiDB-lite"/>
    </source>
</evidence>
<sequence>DIVVFCWGKQGRKREKSMGGKTWIHTPDGESPHSTIYYPSVHPSHVVTVHDILGTLAIEDDEDPEENKVDEDDEPEEGDSEEEEMEIDDEVDNPEVIYLDEPPLLVFQFGHNFHVGEISSTRALFDGNFEEPPIPSAFAPRADDPYVMARDAAMAAQEDDDDDAAKDPQPLESRGSLRDP</sequence>